<dbReference type="PANTHER" id="PTHR45663:SF11">
    <property type="entry name" value="GEO12009P1"/>
    <property type="match status" value="1"/>
</dbReference>
<dbReference type="GO" id="GO:0045454">
    <property type="term" value="P:cell redox homeostasis"/>
    <property type="evidence" value="ECO:0007669"/>
    <property type="project" value="TreeGrafter"/>
</dbReference>
<gene>
    <name evidence="9" type="ORF">Nkreftii_000179</name>
</gene>
<keyword evidence="9" id="KW-0560">Oxidoreductase</keyword>
<dbReference type="InterPro" id="IPR017937">
    <property type="entry name" value="Thioredoxin_CS"/>
</dbReference>
<keyword evidence="4" id="KW-0249">Electron transport</keyword>
<evidence type="ECO:0000256" key="2">
    <source>
        <dbReference type="ARBA" id="ARBA00022448"/>
    </source>
</evidence>
<dbReference type="SUPFAM" id="SSF52833">
    <property type="entry name" value="Thioredoxin-like"/>
    <property type="match status" value="1"/>
</dbReference>
<keyword evidence="5" id="KW-1015">Disulfide bond</keyword>
<dbReference type="NCBIfam" id="NF008229">
    <property type="entry name" value="PRK10996.1"/>
    <property type="match status" value="1"/>
</dbReference>
<evidence type="ECO:0000256" key="1">
    <source>
        <dbReference type="ARBA" id="ARBA00008987"/>
    </source>
</evidence>
<dbReference type="InterPro" id="IPR049299">
    <property type="entry name" value="Thio2_N"/>
</dbReference>
<keyword evidence="3" id="KW-0479">Metal-binding</keyword>
<accession>A0A7S8FAN9</accession>
<evidence type="ECO:0000256" key="7">
    <source>
        <dbReference type="NCBIfam" id="TIGR01068"/>
    </source>
</evidence>
<evidence type="ECO:0000256" key="4">
    <source>
        <dbReference type="ARBA" id="ARBA00022982"/>
    </source>
</evidence>
<dbReference type="Pfam" id="PF00085">
    <property type="entry name" value="Thioredoxin"/>
    <property type="match status" value="1"/>
</dbReference>
<dbReference type="CDD" id="cd02947">
    <property type="entry name" value="TRX_family"/>
    <property type="match status" value="1"/>
</dbReference>
<dbReference type="KEGG" id="nkf:Nkreftii_000179"/>
<dbReference type="PROSITE" id="PS00194">
    <property type="entry name" value="THIOREDOXIN_1"/>
    <property type="match status" value="1"/>
</dbReference>
<feature type="domain" description="Thioredoxin" evidence="8">
    <location>
        <begin position="40"/>
        <end position="144"/>
    </location>
</feature>
<name>A0A7S8FAN9_9BACT</name>
<dbReference type="Gene3D" id="3.40.30.10">
    <property type="entry name" value="Glutaredoxin"/>
    <property type="match status" value="1"/>
</dbReference>
<dbReference type="InterPro" id="IPR036249">
    <property type="entry name" value="Thioredoxin-like_sf"/>
</dbReference>
<dbReference type="PROSITE" id="PS51352">
    <property type="entry name" value="THIOREDOXIN_2"/>
    <property type="match status" value="1"/>
</dbReference>
<dbReference type="Gene3D" id="2.30.30.380">
    <property type="entry name" value="Zn-finger domain of Sec23/24"/>
    <property type="match status" value="1"/>
</dbReference>
<keyword evidence="2" id="KW-0813">Transport</keyword>
<evidence type="ECO:0000256" key="6">
    <source>
        <dbReference type="ARBA" id="ARBA00023284"/>
    </source>
</evidence>
<dbReference type="NCBIfam" id="TIGR01068">
    <property type="entry name" value="thioredoxin"/>
    <property type="match status" value="1"/>
</dbReference>
<dbReference type="InterPro" id="IPR005746">
    <property type="entry name" value="Thioredoxin"/>
</dbReference>
<evidence type="ECO:0000256" key="3">
    <source>
        <dbReference type="ARBA" id="ARBA00022723"/>
    </source>
</evidence>
<evidence type="ECO:0000313" key="9">
    <source>
        <dbReference type="EMBL" id="QPD02405.1"/>
    </source>
</evidence>
<dbReference type="AlphaFoldDB" id="A0A7S8FAN9"/>
<dbReference type="GO" id="GO:0046872">
    <property type="term" value="F:metal ion binding"/>
    <property type="evidence" value="ECO:0007669"/>
    <property type="project" value="UniProtKB-KW"/>
</dbReference>
<protein>
    <recommendedName>
        <fullName evidence="7">Thioredoxin</fullName>
    </recommendedName>
</protein>
<dbReference type="GO" id="GO:0015035">
    <property type="term" value="F:protein-disulfide reductase activity"/>
    <property type="evidence" value="ECO:0007669"/>
    <property type="project" value="UniProtKB-UniRule"/>
</dbReference>
<evidence type="ECO:0000259" key="8">
    <source>
        <dbReference type="PROSITE" id="PS51352"/>
    </source>
</evidence>
<dbReference type="Proteomes" id="UP000593737">
    <property type="component" value="Chromosome"/>
</dbReference>
<dbReference type="GO" id="GO:0005829">
    <property type="term" value="C:cytosol"/>
    <property type="evidence" value="ECO:0007669"/>
    <property type="project" value="TreeGrafter"/>
</dbReference>
<dbReference type="PANTHER" id="PTHR45663">
    <property type="entry name" value="GEO12009P1"/>
    <property type="match status" value="1"/>
</dbReference>
<dbReference type="Pfam" id="PF21352">
    <property type="entry name" value="Zn_ribbon_Thio2"/>
    <property type="match status" value="1"/>
</dbReference>
<evidence type="ECO:0000313" key="10">
    <source>
        <dbReference type="Proteomes" id="UP000593737"/>
    </source>
</evidence>
<evidence type="ECO:0000256" key="5">
    <source>
        <dbReference type="ARBA" id="ARBA00023157"/>
    </source>
</evidence>
<dbReference type="InterPro" id="IPR013766">
    <property type="entry name" value="Thioredoxin_domain"/>
</dbReference>
<dbReference type="PRINTS" id="PR00421">
    <property type="entry name" value="THIOREDOXIN"/>
</dbReference>
<organism evidence="9 10">
    <name type="scientific">Candidatus Nitrospira kreftii</name>
    <dbReference type="NCBI Taxonomy" id="2652173"/>
    <lineage>
        <taxon>Bacteria</taxon>
        <taxon>Pseudomonadati</taxon>
        <taxon>Nitrospirota</taxon>
        <taxon>Nitrospiria</taxon>
        <taxon>Nitrospirales</taxon>
        <taxon>Nitrospiraceae</taxon>
        <taxon>Nitrospira</taxon>
    </lineage>
</organism>
<comment type="similarity">
    <text evidence="1">Belongs to the thioredoxin family.</text>
</comment>
<dbReference type="EMBL" id="CP047423">
    <property type="protein sequence ID" value="QPD02405.1"/>
    <property type="molecule type" value="Genomic_DNA"/>
</dbReference>
<proteinExistence type="inferred from homology"/>
<keyword evidence="6" id="KW-0676">Redox-active center</keyword>
<sequence>MSELVHIVCPHCRSVNRVPGTRLNEGPKCGQCHAPLFTGHSTALTVVDFDVHAVRNDIPLVVDFWAPWCGPCRMMAPAFEQAAKALEPLARLSKVNTEDEPTLASRFGITSIPTVIIFRNGREVARQPGALGLQDIVRWVRSCL</sequence>
<reference evidence="9 10" key="1">
    <citation type="journal article" date="2020" name="ISME J.">
        <title>Enrichment and physiological characterization of a novel comammox Nitrospira indicates ammonium inhibition of complete nitrification.</title>
        <authorList>
            <person name="Sakoula D."/>
            <person name="Koch H."/>
            <person name="Frank J."/>
            <person name="Jetten M.S.M."/>
            <person name="van Kessel M.A.H.J."/>
            <person name="Lucker S."/>
        </authorList>
    </citation>
    <scope>NUCLEOTIDE SEQUENCE [LARGE SCALE GENOMIC DNA]</scope>
    <source>
        <strain evidence="9">Comreactor17</strain>
    </source>
</reference>